<dbReference type="InterPro" id="IPR017871">
    <property type="entry name" value="ABC_transporter-like_CS"/>
</dbReference>
<sequence>MARPGPMTRAPAEAAAANGPLVAAEAVQKYFPLRRGLFARRAPGEYLRGVDGVSFAIPRGSSLGIAGESGCGKTTLARLLLRLITPTAGRILFEGVDLSTLDGPALLAFRRRAQLMVQNPYEAINPRFTMEQALAEPLVIHGIGTREDRLDRVIAALAQVNLRPADAFLDKYPHQLSGGQLQRVGLARALMVDPIFLAADEPVSMLDVSVRAGVLNLMKAIARARHLTTMYISHDLSLVRYVCETTMIMYLGTVAELGPTEAVLASPKHPYTQLLLAAAPVPDPGRPLPEITAPEQVPTPIGPGIGCPFQDRCPQVMPVCRTVPPPLVFVGPKHEAACHLYGPH</sequence>
<dbReference type="EMBL" id="VBAN01000432">
    <property type="protein sequence ID" value="TMI78283.1"/>
    <property type="molecule type" value="Genomic_DNA"/>
</dbReference>
<proteinExistence type="predicted"/>
<organism evidence="5 6">
    <name type="scientific">Candidatus Segetimicrobium genomatis</name>
    <dbReference type="NCBI Taxonomy" id="2569760"/>
    <lineage>
        <taxon>Bacteria</taxon>
        <taxon>Bacillati</taxon>
        <taxon>Candidatus Sysuimicrobiota</taxon>
        <taxon>Candidatus Sysuimicrobiia</taxon>
        <taxon>Candidatus Sysuimicrobiales</taxon>
        <taxon>Candidatus Segetimicrobiaceae</taxon>
        <taxon>Candidatus Segetimicrobium</taxon>
    </lineage>
</organism>
<comment type="caution">
    <text evidence="5">The sequence shown here is derived from an EMBL/GenBank/DDBJ whole genome shotgun (WGS) entry which is preliminary data.</text>
</comment>
<dbReference type="PANTHER" id="PTHR43776">
    <property type="entry name" value="TRANSPORT ATP-BINDING PROTEIN"/>
    <property type="match status" value="1"/>
</dbReference>
<dbReference type="NCBIfam" id="TIGR01727">
    <property type="entry name" value="oligo_HPY"/>
    <property type="match status" value="1"/>
</dbReference>
<dbReference type="GO" id="GO:0015833">
    <property type="term" value="P:peptide transport"/>
    <property type="evidence" value="ECO:0007669"/>
    <property type="project" value="InterPro"/>
</dbReference>
<dbReference type="PROSITE" id="PS50893">
    <property type="entry name" value="ABC_TRANSPORTER_2"/>
    <property type="match status" value="1"/>
</dbReference>
<dbReference type="CDD" id="cd03257">
    <property type="entry name" value="ABC_NikE_OppD_transporters"/>
    <property type="match status" value="1"/>
</dbReference>
<dbReference type="SMART" id="SM00382">
    <property type="entry name" value="AAA"/>
    <property type="match status" value="1"/>
</dbReference>
<dbReference type="GO" id="GO:0005524">
    <property type="term" value="F:ATP binding"/>
    <property type="evidence" value="ECO:0007669"/>
    <property type="project" value="UniProtKB-KW"/>
</dbReference>
<keyword evidence="3 5" id="KW-0067">ATP-binding</keyword>
<feature type="domain" description="ABC transporter" evidence="4">
    <location>
        <begin position="33"/>
        <end position="276"/>
    </location>
</feature>
<dbReference type="InterPro" id="IPR003593">
    <property type="entry name" value="AAA+_ATPase"/>
</dbReference>
<dbReference type="Pfam" id="PF00005">
    <property type="entry name" value="ABC_tran"/>
    <property type="match status" value="1"/>
</dbReference>
<name>A0A537J438_9BACT</name>
<evidence type="ECO:0000256" key="1">
    <source>
        <dbReference type="ARBA" id="ARBA00022448"/>
    </source>
</evidence>
<dbReference type="GO" id="GO:0055085">
    <property type="term" value="P:transmembrane transport"/>
    <property type="evidence" value="ECO:0007669"/>
    <property type="project" value="UniProtKB-ARBA"/>
</dbReference>
<gene>
    <name evidence="5" type="ORF">E6H03_12350</name>
</gene>
<evidence type="ECO:0000313" key="5">
    <source>
        <dbReference type="EMBL" id="TMI78283.1"/>
    </source>
</evidence>
<keyword evidence="1" id="KW-0813">Transport</keyword>
<dbReference type="GO" id="GO:0016887">
    <property type="term" value="F:ATP hydrolysis activity"/>
    <property type="evidence" value="ECO:0007669"/>
    <property type="project" value="InterPro"/>
</dbReference>
<dbReference type="SUPFAM" id="SSF52540">
    <property type="entry name" value="P-loop containing nucleoside triphosphate hydrolases"/>
    <property type="match status" value="1"/>
</dbReference>
<dbReference type="Pfam" id="PF08352">
    <property type="entry name" value="oligo_HPY"/>
    <property type="match status" value="1"/>
</dbReference>
<dbReference type="Gene3D" id="3.40.50.300">
    <property type="entry name" value="P-loop containing nucleotide triphosphate hydrolases"/>
    <property type="match status" value="1"/>
</dbReference>
<dbReference type="PANTHER" id="PTHR43776:SF8">
    <property type="entry name" value="ABC TRANSPORTER, ATP-BINDING PROTEIN"/>
    <property type="match status" value="1"/>
</dbReference>
<dbReference type="AlphaFoldDB" id="A0A537J438"/>
<dbReference type="InterPro" id="IPR003439">
    <property type="entry name" value="ABC_transporter-like_ATP-bd"/>
</dbReference>
<evidence type="ECO:0000256" key="2">
    <source>
        <dbReference type="ARBA" id="ARBA00022741"/>
    </source>
</evidence>
<evidence type="ECO:0000256" key="3">
    <source>
        <dbReference type="ARBA" id="ARBA00022840"/>
    </source>
</evidence>
<keyword evidence="2" id="KW-0547">Nucleotide-binding</keyword>
<evidence type="ECO:0000259" key="4">
    <source>
        <dbReference type="PROSITE" id="PS50893"/>
    </source>
</evidence>
<accession>A0A537J438</accession>
<dbReference type="InterPro" id="IPR013563">
    <property type="entry name" value="Oligopep_ABC_C"/>
</dbReference>
<protein>
    <submittedName>
        <fullName evidence="5">ATP-binding cassette domain-containing protein</fullName>
    </submittedName>
</protein>
<dbReference type="PROSITE" id="PS00211">
    <property type="entry name" value="ABC_TRANSPORTER_1"/>
    <property type="match status" value="1"/>
</dbReference>
<reference evidence="5 6" key="1">
    <citation type="journal article" date="2019" name="Nat. Microbiol.">
        <title>Mediterranean grassland soil C-N compound turnover is dependent on rainfall and depth, and is mediated by genomically divergent microorganisms.</title>
        <authorList>
            <person name="Diamond S."/>
            <person name="Andeer P.F."/>
            <person name="Li Z."/>
            <person name="Crits-Christoph A."/>
            <person name="Burstein D."/>
            <person name="Anantharaman K."/>
            <person name="Lane K.R."/>
            <person name="Thomas B.C."/>
            <person name="Pan C."/>
            <person name="Northen T.R."/>
            <person name="Banfield J.F."/>
        </authorList>
    </citation>
    <scope>NUCLEOTIDE SEQUENCE [LARGE SCALE GENOMIC DNA]</scope>
    <source>
        <strain evidence="5">NP_6</strain>
    </source>
</reference>
<evidence type="ECO:0000313" key="6">
    <source>
        <dbReference type="Proteomes" id="UP000318093"/>
    </source>
</evidence>
<dbReference type="Proteomes" id="UP000318093">
    <property type="component" value="Unassembled WGS sequence"/>
</dbReference>
<dbReference type="InterPro" id="IPR050319">
    <property type="entry name" value="ABC_transp_ATP-bind"/>
</dbReference>
<dbReference type="InterPro" id="IPR027417">
    <property type="entry name" value="P-loop_NTPase"/>
</dbReference>